<dbReference type="GO" id="GO:0003677">
    <property type="term" value="F:DNA binding"/>
    <property type="evidence" value="ECO:0007669"/>
    <property type="project" value="UniProtKB-KW"/>
</dbReference>
<keyword evidence="3" id="KW-1185">Reference proteome</keyword>
<dbReference type="Gene3D" id="1.10.260.40">
    <property type="entry name" value="lambda repressor-like DNA-binding domains"/>
    <property type="match status" value="1"/>
</dbReference>
<dbReference type="AlphaFoldDB" id="A0A7U3UV82"/>
<dbReference type="InterPro" id="IPR001387">
    <property type="entry name" value="Cro/C1-type_HTH"/>
</dbReference>
<dbReference type="Proteomes" id="UP000595703">
    <property type="component" value="Chromosome"/>
</dbReference>
<dbReference type="CDD" id="cd00093">
    <property type="entry name" value="HTH_XRE"/>
    <property type="match status" value="1"/>
</dbReference>
<dbReference type="EMBL" id="AP018365">
    <property type="protein sequence ID" value="BBB00891.1"/>
    <property type="molecule type" value="Genomic_DNA"/>
</dbReference>
<dbReference type="InterPro" id="IPR010982">
    <property type="entry name" value="Lambda_DNA-bd_dom_sf"/>
</dbReference>
<dbReference type="SUPFAM" id="SSF47413">
    <property type="entry name" value="lambda repressor-like DNA-binding domains"/>
    <property type="match status" value="1"/>
</dbReference>
<feature type="domain" description="HTH cro/C1-type" evidence="1">
    <location>
        <begin position="21"/>
        <end position="77"/>
    </location>
</feature>
<evidence type="ECO:0000313" key="2">
    <source>
        <dbReference type="EMBL" id="BBB00891.1"/>
    </source>
</evidence>
<organism evidence="2 3">
    <name type="scientific">Actinacidiphila reveromycinica</name>
    <dbReference type="NCBI Taxonomy" id="659352"/>
    <lineage>
        <taxon>Bacteria</taxon>
        <taxon>Bacillati</taxon>
        <taxon>Actinomycetota</taxon>
        <taxon>Actinomycetes</taxon>
        <taxon>Kitasatosporales</taxon>
        <taxon>Streptomycetaceae</taxon>
        <taxon>Actinacidiphila</taxon>
    </lineage>
</organism>
<dbReference type="SMART" id="SM00530">
    <property type="entry name" value="HTH_XRE"/>
    <property type="match status" value="1"/>
</dbReference>
<proteinExistence type="predicted"/>
<reference evidence="2 3" key="2">
    <citation type="journal article" date="2011" name="J. Antibiot.">
        <title>Furaquinocins I and J: novel polyketide isoprenoid hybrid compounds from Streptomyces reveromyceticus SN-593.</title>
        <authorList>
            <person name="Panthee S."/>
            <person name="Takahashi S."/>
            <person name="Takagi H."/>
            <person name="Nogawa T."/>
            <person name="Oowada E."/>
            <person name="Uramoto M."/>
            <person name="Osada H."/>
        </authorList>
    </citation>
    <scope>NUCLEOTIDE SEQUENCE [LARGE SCALE GENOMIC DNA]</scope>
    <source>
        <strain evidence="2 3">SN-593</strain>
    </source>
</reference>
<dbReference type="InterPro" id="IPR043917">
    <property type="entry name" value="DUF5753"/>
</dbReference>
<dbReference type="Pfam" id="PF13560">
    <property type="entry name" value="HTH_31"/>
    <property type="match status" value="1"/>
</dbReference>
<reference evidence="2 3" key="1">
    <citation type="journal article" date="2010" name="J. Bacteriol.">
        <title>Biochemical characterization of a novel indole prenyltransferase from Streptomyces sp. SN-593.</title>
        <authorList>
            <person name="Takahashi S."/>
            <person name="Takagi H."/>
            <person name="Toyoda A."/>
            <person name="Uramoto M."/>
            <person name="Nogawa T."/>
            <person name="Ueki M."/>
            <person name="Sakaki Y."/>
            <person name="Osada H."/>
        </authorList>
    </citation>
    <scope>NUCLEOTIDE SEQUENCE [LARGE SCALE GENOMIC DNA]</scope>
    <source>
        <strain evidence="2 3">SN-593</strain>
    </source>
</reference>
<protein>
    <submittedName>
        <fullName evidence="2">Putative DNA-binding protein</fullName>
    </submittedName>
</protein>
<dbReference type="PROSITE" id="PS50943">
    <property type="entry name" value="HTH_CROC1"/>
    <property type="match status" value="1"/>
</dbReference>
<dbReference type="RefSeq" id="WP_202236858.1">
    <property type="nucleotide sequence ID" value="NZ_AP018365.1"/>
</dbReference>
<sequence>MVNIKELHPESSPRAAFGARVRRWRERHGWKQEELGDRVGCSSQHISALETGRKPSTLSTARRLDVAFGTANTANSFEREHIEMRRGSMLEGFPEYVGYEARATEIRLFEIGIIPGLLQTREYAEAMAEGEVQRGTITAEQAAERVAVLMDRQAALVRVRPPLVIVVLDEGSLHHAVGGAEVMNAQLQRLVEVAAQPHWIVQVAPFSMGARRSFNLSIYLLTLADRSVALYAESQAQGHFDREPTAVLPLLGAYHQLQAEALSQAASVAMVHQLRKGMS</sequence>
<reference evidence="2 3" key="4">
    <citation type="journal article" date="2020" name="Sci. Rep.">
        <title>beta-carboline chemical signals induce reveromycin production through a LuxR family regulator in Streptomyces sp. SN-593.</title>
        <authorList>
            <person name="Panthee S."/>
            <person name="Kito N."/>
            <person name="Hayashi T."/>
            <person name="Shimizu T."/>
            <person name="Ishikawa J."/>
            <person name="Hamamoto H."/>
            <person name="Osada H."/>
            <person name="Takahashi S."/>
        </authorList>
    </citation>
    <scope>NUCLEOTIDE SEQUENCE [LARGE SCALE GENOMIC DNA]</scope>
    <source>
        <strain evidence="2 3">SN-593</strain>
    </source>
</reference>
<keyword evidence="2" id="KW-0238">DNA-binding</keyword>
<gene>
    <name evidence="2" type="ORF">RVR_8080</name>
</gene>
<dbReference type="KEGG" id="arev:RVR_8080"/>
<dbReference type="Pfam" id="PF19054">
    <property type="entry name" value="DUF5753"/>
    <property type="match status" value="1"/>
</dbReference>
<reference evidence="2 3" key="3">
    <citation type="journal article" date="2011" name="Nat. Chem. Biol.">
        <title>Reveromycin A biosynthesis uses RevG and RevJ for stereospecific spiroacetal formation.</title>
        <authorList>
            <person name="Takahashi S."/>
            <person name="Toyoda A."/>
            <person name="Sekiyama Y."/>
            <person name="Takagi H."/>
            <person name="Nogawa T."/>
            <person name="Uramoto M."/>
            <person name="Suzuki R."/>
            <person name="Koshino H."/>
            <person name="Kumano T."/>
            <person name="Panthee S."/>
            <person name="Dairi T."/>
            <person name="Ishikawa J."/>
            <person name="Ikeda H."/>
            <person name="Sakaki Y."/>
            <person name="Osada H."/>
        </authorList>
    </citation>
    <scope>NUCLEOTIDE SEQUENCE [LARGE SCALE GENOMIC DNA]</scope>
    <source>
        <strain evidence="2 3">SN-593</strain>
    </source>
</reference>
<accession>A0A7U3UV82</accession>
<name>A0A7U3UV82_9ACTN</name>
<evidence type="ECO:0000259" key="1">
    <source>
        <dbReference type="PROSITE" id="PS50943"/>
    </source>
</evidence>
<evidence type="ECO:0000313" key="3">
    <source>
        <dbReference type="Proteomes" id="UP000595703"/>
    </source>
</evidence>